<keyword evidence="1" id="KW-0732">Signal</keyword>
<reference evidence="2 3" key="1">
    <citation type="submission" date="2023-07" db="EMBL/GenBank/DDBJ databases">
        <authorList>
            <person name="Lian W.-H."/>
        </authorList>
    </citation>
    <scope>NUCLEOTIDE SEQUENCE [LARGE SCALE GENOMIC DNA]</scope>
    <source>
        <strain evidence="2 3">SYSU DXS3180</strain>
    </source>
</reference>
<sequence>MNQLKVLIFAAVLFVGMAACKNEASSNQPTAESKKALADTANYTTVQWLDSIYNFGTVAKGEQVKMVFRCKNTGEKPLIITQARPGCGCTVADFTKNAIPPGGTGEVTGVFDSNRGSGMVHKSIFVVTNTKHNTEHILIFTGEIKEKS</sequence>
<dbReference type="EMBL" id="JAULBC010000006">
    <property type="protein sequence ID" value="MEX6689351.1"/>
    <property type="molecule type" value="Genomic_DNA"/>
</dbReference>
<feature type="chain" id="PRO_5047340715" evidence="1">
    <location>
        <begin position="25"/>
        <end position="148"/>
    </location>
</feature>
<dbReference type="Gene3D" id="2.60.40.10">
    <property type="entry name" value="Immunoglobulins"/>
    <property type="match status" value="1"/>
</dbReference>
<evidence type="ECO:0000256" key="1">
    <source>
        <dbReference type="SAM" id="SignalP"/>
    </source>
</evidence>
<dbReference type="Pfam" id="PF07610">
    <property type="entry name" value="DUF1573"/>
    <property type="match status" value="1"/>
</dbReference>
<keyword evidence="3" id="KW-1185">Reference proteome</keyword>
<dbReference type="RefSeq" id="WP_369330758.1">
    <property type="nucleotide sequence ID" value="NZ_JAULBC010000006.1"/>
</dbReference>
<name>A0ABV3ZHJ0_9BACT</name>
<comment type="caution">
    <text evidence="2">The sequence shown here is derived from an EMBL/GenBank/DDBJ whole genome shotgun (WGS) entry which is preliminary data.</text>
</comment>
<feature type="signal peptide" evidence="1">
    <location>
        <begin position="1"/>
        <end position="24"/>
    </location>
</feature>
<dbReference type="InterPro" id="IPR011467">
    <property type="entry name" value="DUF1573"/>
</dbReference>
<gene>
    <name evidence="2" type="ORF">QTN47_17715</name>
</gene>
<evidence type="ECO:0000313" key="3">
    <source>
        <dbReference type="Proteomes" id="UP001560573"/>
    </source>
</evidence>
<dbReference type="PANTHER" id="PTHR37833:SF1">
    <property type="entry name" value="SIGNAL PEPTIDE PROTEIN"/>
    <property type="match status" value="1"/>
</dbReference>
<proteinExistence type="predicted"/>
<accession>A0ABV3ZHJ0</accession>
<dbReference type="PROSITE" id="PS51257">
    <property type="entry name" value="PROKAR_LIPOPROTEIN"/>
    <property type="match status" value="1"/>
</dbReference>
<dbReference type="PANTHER" id="PTHR37833">
    <property type="entry name" value="LIPOPROTEIN-RELATED"/>
    <property type="match status" value="1"/>
</dbReference>
<dbReference type="Proteomes" id="UP001560573">
    <property type="component" value="Unassembled WGS sequence"/>
</dbReference>
<protein>
    <submittedName>
        <fullName evidence="2">DUF1573 domain-containing protein</fullName>
    </submittedName>
</protein>
<evidence type="ECO:0000313" key="2">
    <source>
        <dbReference type="EMBL" id="MEX6689351.1"/>
    </source>
</evidence>
<organism evidence="2 3">
    <name type="scientific">Danxiaibacter flavus</name>
    <dbReference type="NCBI Taxonomy" id="3049108"/>
    <lineage>
        <taxon>Bacteria</taxon>
        <taxon>Pseudomonadati</taxon>
        <taxon>Bacteroidota</taxon>
        <taxon>Chitinophagia</taxon>
        <taxon>Chitinophagales</taxon>
        <taxon>Chitinophagaceae</taxon>
        <taxon>Danxiaibacter</taxon>
    </lineage>
</organism>
<dbReference type="InterPro" id="IPR013783">
    <property type="entry name" value="Ig-like_fold"/>
</dbReference>